<comment type="similarity">
    <text evidence="2">Belongs to the binding-protein-dependent transport system permease family. CysTW subfamily.</text>
</comment>
<dbReference type="GO" id="GO:0055085">
    <property type="term" value="P:transmembrane transport"/>
    <property type="evidence" value="ECO:0007669"/>
    <property type="project" value="InterPro"/>
</dbReference>
<dbReference type="InterPro" id="IPR000515">
    <property type="entry name" value="MetI-like"/>
</dbReference>
<dbReference type="InterPro" id="IPR035906">
    <property type="entry name" value="MetI-like_sf"/>
</dbReference>
<evidence type="ECO:0000256" key="2">
    <source>
        <dbReference type="ARBA" id="ARBA00007069"/>
    </source>
</evidence>
<gene>
    <name evidence="10" type="ORF">EV191_1011432</name>
</gene>
<dbReference type="RefSeq" id="WP_132875949.1">
    <property type="nucleotide sequence ID" value="NZ_SLXQ01000001.1"/>
</dbReference>
<dbReference type="PROSITE" id="PS50928">
    <property type="entry name" value="ABC_TM1"/>
    <property type="match status" value="1"/>
</dbReference>
<feature type="transmembrane region" description="Helical" evidence="8">
    <location>
        <begin position="111"/>
        <end position="133"/>
    </location>
</feature>
<reference evidence="10 11" key="1">
    <citation type="submission" date="2019-03" db="EMBL/GenBank/DDBJ databases">
        <title>Genomic Encyclopedia of Type Strains, Phase IV (KMG-IV): sequencing the most valuable type-strain genomes for metagenomic binning, comparative biology and taxonomic classification.</title>
        <authorList>
            <person name="Goeker M."/>
        </authorList>
    </citation>
    <scope>NUCLEOTIDE SEQUENCE [LARGE SCALE GENOMIC DNA]</scope>
    <source>
        <strain evidence="10 11">DSM 45765</strain>
    </source>
</reference>
<name>A0A4R2RDJ6_9PSEU</name>
<evidence type="ECO:0000313" key="10">
    <source>
        <dbReference type="EMBL" id="TCP57475.1"/>
    </source>
</evidence>
<proteinExistence type="inferred from homology"/>
<evidence type="ECO:0000256" key="7">
    <source>
        <dbReference type="ARBA" id="ARBA00023136"/>
    </source>
</evidence>
<dbReference type="AlphaFoldDB" id="A0A4R2RDJ6"/>
<dbReference type="Pfam" id="PF00528">
    <property type="entry name" value="BPD_transp_1"/>
    <property type="match status" value="1"/>
</dbReference>
<dbReference type="PANTHER" id="PTHR42929:SF5">
    <property type="entry name" value="ABC TRANSPORTER PERMEASE PROTEIN"/>
    <property type="match status" value="1"/>
</dbReference>
<keyword evidence="3 8" id="KW-0813">Transport</keyword>
<feature type="transmembrane region" description="Helical" evidence="8">
    <location>
        <begin position="212"/>
        <end position="238"/>
    </location>
</feature>
<comment type="caution">
    <text evidence="10">The sequence shown here is derived from an EMBL/GenBank/DDBJ whole genome shotgun (WGS) entry which is preliminary data.</text>
</comment>
<keyword evidence="7 8" id="KW-0472">Membrane</keyword>
<keyword evidence="6 8" id="KW-1133">Transmembrane helix</keyword>
<organism evidence="10 11">
    <name type="scientific">Tamaricihabitans halophyticus</name>
    <dbReference type="NCBI Taxonomy" id="1262583"/>
    <lineage>
        <taxon>Bacteria</taxon>
        <taxon>Bacillati</taxon>
        <taxon>Actinomycetota</taxon>
        <taxon>Actinomycetes</taxon>
        <taxon>Pseudonocardiales</taxon>
        <taxon>Pseudonocardiaceae</taxon>
        <taxon>Tamaricihabitans</taxon>
    </lineage>
</organism>
<dbReference type="EMBL" id="SLXQ01000001">
    <property type="protein sequence ID" value="TCP57475.1"/>
    <property type="molecule type" value="Genomic_DNA"/>
</dbReference>
<accession>A0A4R2RDJ6</accession>
<dbReference type="PANTHER" id="PTHR42929">
    <property type="entry name" value="INNER MEMBRANE ABC TRANSPORTER PERMEASE PROTEIN YDCU-RELATED-RELATED"/>
    <property type="match status" value="1"/>
</dbReference>
<feature type="transmembrane region" description="Helical" evidence="8">
    <location>
        <begin position="258"/>
        <end position="282"/>
    </location>
</feature>
<feature type="transmembrane region" description="Helical" evidence="8">
    <location>
        <begin position="163"/>
        <end position="183"/>
    </location>
</feature>
<keyword evidence="11" id="KW-1185">Reference proteome</keyword>
<protein>
    <submittedName>
        <fullName evidence="10">Putative spermidine/putrescine transport system permease protein</fullName>
    </submittedName>
</protein>
<dbReference type="Gene3D" id="1.10.3720.10">
    <property type="entry name" value="MetI-like"/>
    <property type="match status" value="1"/>
</dbReference>
<dbReference type="GO" id="GO:0005886">
    <property type="term" value="C:plasma membrane"/>
    <property type="evidence" value="ECO:0007669"/>
    <property type="project" value="UniProtKB-SubCell"/>
</dbReference>
<evidence type="ECO:0000256" key="1">
    <source>
        <dbReference type="ARBA" id="ARBA00004651"/>
    </source>
</evidence>
<dbReference type="OrthoDB" id="9808619at2"/>
<evidence type="ECO:0000256" key="5">
    <source>
        <dbReference type="ARBA" id="ARBA00022692"/>
    </source>
</evidence>
<keyword evidence="4" id="KW-1003">Cell membrane</keyword>
<evidence type="ECO:0000256" key="8">
    <source>
        <dbReference type="RuleBase" id="RU363032"/>
    </source>
</evidence>
<keyword evidence="5 8" id="KW-0812">Transmembrane</keyword>
<comment type="subcellular location">
    <subcellularLocation>
        <location evidence="1 8">Cell membrane</location>
        <topology evidence="1 8">Multi-pass membrane protein</topology>
    </subcellularLocation>
</comment>
<feature type="domain" description="ABC transmembrane type-1" evidence="9">
    <location>
        <begin position="73"/>
        <end position="281"/>
    </location>
</feature>
<evidence type="ECO:0000259" key="9">
    <source>
        <dbReference type="PROSITE" id="PS50928"/>
    </source>
</evidence>
<evidence type="ECO:0000256" key="6">
    <source>
        <dbReference type="ARBA" id="ARBA00022989"/>
    </source>
</evidence>
<dbReference type="Proteomes" id="UP000294911">
    <property type="component" value="Unassembled WGS sequence"/>
</dbReference>
<feature type="transmembrane region" description="Helical" evidence="8">
    <location>
        <begin position="79"/>
        <end position="99"/>
    </location>
</feature>
<dbReference type="SUPFAM" id="SSF161098">
    <property type="entry name" value="MetI-like"/>
    <property type="match status" value="1"/>
</dbReference>
<sequence length="294" mass="31253">MTVRASADVTARGGRLRTRASASRAGWLQVTPALAASLVLFVGPLVLLFAGSLRGDAGGYRRVFGDSYYLDTTITTLRVAGTATVITVAIGYLTAYCIVRVLRSSWARRLVLLLLVAPMFISAVVRSFGWLALLGREGMVNDLARALGLTDDGFSLLYNETSVVIGLVYILVPYAALTILPVFDAASGQLERAAADLGAAPLRRFARVTLPLTLPGVYAGGLMVFALAFTSYVTPAVLSGGRVTVLSMLIYDQVLVTFDWATAAALALVMLLLSTIAIAAYLRLQRSTRLQGVA</sequence>
<evidence type="ECO:0000256" key="3">
    <source>
        <dbReference type="ARBA" id="ARBA00022448"/>
    </source>
</evidence>
<dbReference type="CDD" id="cd06261">
    <property type="entry name" value="TM_PBP2"/>
    <property type="match status" value="1"/>
</dbReference>
<evidence type="ECO:0000313" key="11">
    <source>
        <dbReference type="Proteomes" id="UP000294911"/>
    </source>
</evidence>
<evidence type="ECO:0000256" key="4">
    <source>
        <dbReference type="ARBA" id="ARBA00022475"/>
    </source>
</evidence>
<feature type="transmembrane region" description="Helical" evidence="8">
    <location>
        <begin position="25"/>
        <end position="50"/>
    </location>
</feature>